<proteinExistence type="predicted"/>
<dbReference type="STRING" id="4097.A0A1S3Z4T4"/>
<dbReference type="OrthoDB" id="695262at2759"/>
<protein>
    <submittedName>
        <fullName evidence="2">Uncharacterized protein LOC107782805</fullName>
    </submittedName>
</protein>
<organism evidence="1 2">
    <name type="scientific">Nicotiana tabacum</name>
    <name type="common">Common tobacco</name>
    <dbReference type="NCBI Taxonomy" id="4097"/>
    <lineage>
        <taxon>Eukaryota</taxon>
        <taxon>Viridiplantae</taxon>
        <taxon>Streptophyta</taxon>
        <taxon>Embryophyta</taxon>
        <taxon>Tracheophyta</taxon>
        <taxon>Spermatophyta</taxon>
        <taxon>Magnoliopsida</taxon>
        <taxon>eudicotyledons</taxon>
        <taxon>Gunneridae</taxon>
        <taxon>Pentapetalae</taxon>
        <taxon>asterids</taxon>
        <taxon>lamiids</taxon>
        <taxon>Solanales</taxon>
        <taxon>Solanaceae</taxon>
        <taxon>Nicotianoideae</taxon>
        <taxon>Nicotianeae</taxon>
        <taxon>Nicotiana</taxon>
    </lineage>
</organism>
<keyword evidence="1" id="KW-1185">Reference proteome</keyword>
<dbReference type="PANTHER" id="PTHR33264:SF56">
    <property type="match status" value="1"/>
</dbReference>
<accession>A0A1S3Z4T4</accession>
<evidence type="ECO:0000313" key="1">
    <source>
        <dbReference type="Proteomes" id="UP000790787"/>
    </source>
</evidence>
<reference evidence="2" key="2">
    <citation type="submission" date="2025-08" db="UniProtKB">
        <authorList>
            <consortium name="RefSeq"/>
        </authorList>
    </citation>
    <scope>IDENTIFICATION</scope>
    <source>
        <tissue evidence="2">Leaf</tissue>
    </source>
</reference>
<dbReference type="GeneID" id="107782805"/>
<dbReference type="PaxDb" id="4097-A0A1S3Z4T4"/>
<dbReference type="OMA" id="ESETEMW"/>
<name>A0A1S3Z4T4_TOBAC</name>
<gene>
    <name evidence="2" type="primary">LOC107782805</name>
</gene>
<reference evidence="1" key="1">
    <citation type="journal article" date="2014" name="Nat. Commun.">
        <title>The tobacco genome sequence and its comparison with those of tomato and potato.</title>
        <authorList>
            <person name="Sierro N."/>
            <person name="Battey J.N."/>
            <person name="Ouadi S."/>
            <person name="Bakaher N."/>
            <person name="Bovet L."/>
            <person name="Willig A."/>
            <person name="Goepfert S."/>
            <person name="Peitsch M.C."/>
            <person name="Ivanov N.V."/>
        </authorList>
    </citation>
    <scope>NUCLEOTIDE SEQUENCE [LARGE SCALE GENOMIC DNA]</scope>
</reference>
<dbReference type="KEGG" id="nta:107782805"/>
<dbReference type="Proteomes" id="UP000790787">
    <property type="component" value="Chromosome 22"/>
</dbReference>
<sequence length="128" mass="13842">MTTKSIESPHRRRAGEVAGRTAAECATVCCCFPCAVAHFLVLAVYKVPTGLCRKMWRKKNQKKLLNNNKKKNEPKGAYDIVANEKNGGGGVGGGGGGGKPVVAESETEMWGRFYEGGFFRSASKKKED</sequence>
<dbReference type="AlphaFoldDB" id="A0A1S3Z4T4"/>
<dbReference type="PANTHER" id="PTHR33264">
    <property type="entry name" value="EXPRESSED PROTEIN"/>
    <property type="match status" value="1"/>
</dbReference>
<evidence type="ECO:0000313" key="2">
    <source>
        <dbReference type="RefSeq" id="XP_016459227.1"/>
    </source>
</evidence>
<dbReference type="RefSeq" id="XP_016459227.1">
    <property type="nucleotide sequence ID" value="XM_016603741.1"/>
</dbReference>